<keyword evidence="2" id="KW-0255">Endonuclease</keyword>
<feature type="region of interest" description="Disordered" evidence="4">
    <location>
        <begin position="273"/>
        <end position="300"/>
    </location>
</feature>
<name>A0ABU1Q9C0_9BACL</name>
<dbReference type="InterPro" id="IPR035437">
    <property type="entry name" value="SNase_OB-fold_sf"/>
</dbReference>
<feature type="compositionally biased region" description="Basic and acidic residues" evidence="4">
    <location>
        <begin position="340"/>
        <end position="355"/>
    </location>
</feature>
<evidence type="ECO:0000256" key="1">
    <source>
        <dbReference type="ARBA" id="ARBA00022722"/>
    </source>
</evidence>
<dbReference type="EC" id="3.1.31.1" evidence="7"/>
<keyword evidence="5" id="KW-0472">Membrane</keyword>
<dbReference type="InterPro" id="IPR008613">
    <property type="entry name" value="Excalibur_Ca-bd_domain"/>
</dbReference>
<keyword evidence="5" id="KW-1133">Transmembrane helix</keyword>
<evidence type="ECO:0000256" key="5">
    <source>
        <dbReference type="SAM" id="Phobius"/>
    </source>
</evidence>
<keyword evidence="1" id="KW-0540">Nuclease</keyword>
<dbReference type="PANTHER" id="PTHR12302">
    <property type="entry name" value="EBNA2 BINDING PROTEIN P100"/>
    <property type="match status" value="1"/>
</dbReference>
<dbReference type="GO" id="GO:1990599">
    <property type="term" value="F:3' overhang single-stranded DNA endodeoxyribonuclease activity"/>
    <property type="evidence" value="ECO:0007669"/>
    <property type="project" value="UniProtKB-EC"/>
</dbReference>
<dbReference type="Gene3D" id="2.40.50.90">
    <property type="match status" value="1"/>
</dbReference>
<dbReference type="SMART" id="SM00894">
    <property type="entry name" value="Excalibur"/>
    <property type="match status" value="1"/>
</dbReference>
<feature type="compositionally biased region" description="Polar residues" evidence="4">
    <location>
        <begin position="94"/>
        <end position="120"/>
    </location>
</feature>
<keyword evidence="5" id="KW-0812">Transmembrane</keyword>
<evidence type="ECO:0000256" key="4">
    <source>
        <dbReference type="SAM" id="MobiDB-lite"/>
    </source>
</evidence>
<sequence length="355" mass="38884">MRSNGKGKIIGIIFAVIIAVAIIKYLGLLIIAGGLGYWGYKKYQNAKRANQKSKLAIVLFSLAGIFFLAFIGNLSNVKQQDLANKAPAVPAKVEQTSVVPTTAKPEQTSKVVSTSASNEETAPEQPKRIPITLIAGTDGDTFKATVQGKEEKIRLLLVDTPESVKQGTPVQPFAKEASAFTLKQLKQGNLSLELDVSERDKYGRLLGYVWVGDKMLNEMLIEKGYARVAYINPPNVKYVDQFKEIQATAQKSGTGIWSIENYAQEDGFNQKTTRKVTTKADSPKNDSNAKESNPKVATPKEEVVKFYSKPRESSSNVYYKNCSAVRAAGADPIYEGEPGYSRKLDRDGDGVACER</sequence>
<dbReference type="EMBL" id="JAVDUG010000001">
    <property type="protein sequence ID" value="MDR6776229.1"/>
    <property type="molecule type" value="Genomic_DNA"/>
</dbReference>
<organism evidence="7 8">
    <name type="scientific">Paenibacillus peoriae</name>
    <dbReference type="NCBI Taxonomy" id="59893"/>
    <lineage>
        <taxon>Bacteria</taxon>
        <taxon>Bacillati</taxon>
        <taxon>Bacillota</taxon>
        <taxon>Bacilli</taxon>
        <taxon>Bacillales</taxon>
        <taxon>Paenibacillaceae</taxon>
        <taxon>Paenibacillus</taxon>
    </lineage>
</organism>
<dbReference type="RefSeq" id="WP_310165914.1">
    <property type="nucleotide sequence ID" value="NZ_JAVDUG010000001.1"/>
</dbReference>
<dbReference type="PROSITE" id="PS01284">
    <property type="entry name" value="TNASE_2"/>
    <property type="match status" value="1"/>
</dbReference>
<dbReference type="PANTHER" id="PTHR12302:SF3">
    <property type="entry name" value="SERINE_THREONINE-PROTEIN KINASE 31"/>
    <property type="match status" value="1"/>
</dbReference>
<accession>A0ABU1Q9C0</accession>
<gene>
    <name evidence="7" type="ORF">J2W98_000476</name>
</gene>
<dbReference type="SUPFAM" id="SSF50199">
    <property type="entry name" value="Staphylococcal nuclease"/>
    <property type="match status" value="1"/>
</dbReference>
<keyword evidence="3 7" id="KW-0378">Hydrolase</keyword>
<evidence type="ECO:0000259" key="6">
    <source>
        <dbReference type="PROSITE" id="PS50830"/>
    </source>
</evidence>
<keyword evidence="8" id="KW-1185">Reference proteome</keyword>
<feature type="region of interest" description="Disordered" evidence="4">
    <location>
        <begin position="333"/>
        <end position="355"/>
    </location>
</feature>
<dbReference type="PROSITE" id="PS50830">
    <property type="entry name" value="TNASE_3"/>
    <property type="match status" value="1"/>
</dbReference>
<feature type="transmembrane region" description="Helical" evidence="5">
    <location>
        <begin position="55"/>
        <end position="75"/>
    </location>
</feature>
<dbReference type="Pfam" id="PF05901">
    <property type="entry name" value="Excalibur"/>
    <property type="match status" value="1"/>
</dbReference>
<dbReference type="Pfam" id="PF00565">
    <property type="entry name" value="SNase"/>
    <property type="match status" value="1"/>
</dbReference>
<feature type="domain" description="TNase-like" evidence="6">
    <location>
        <begin position="138"/>
        <end position="259"/>
    </location>
</feature>
<dbReference type="CDD" id="cd00175">
    <property type="entry name" value="SNc"/>
    <property type="match status" value="1"/>
</dbReference>
<dbReference type="InterPro" id="IPR002071">
    <property type="entry name" value="Thermonucl_AS"/>
</dbReference>
<evidence type="ECO:0000256" key="3">
    <source>
        <dbReference type="ARBA" id="ARBA00022801"/>
    </source>
</evidence>
<evidence type="ECO:0000313" key="7">
    <source>
        <dbReference type="EMBL" id="MDR6776229.1"/>
    </source>
</evidence>
<feature type="transmembrane region" description="Helical" evidence="5">
    <location>
        <begin position="12"/>
        <end position="35"/>
    </location>
</feature>
<reference evidence="7 8" key="1">
    <citation type="submission" date="2023-07" db="EMBL/GenBank/DDBJ databases">
        <title>Sorghum-associated microbial communities from plants grown in Nebraska, USA.</title>
        <authorList>
            <person name="Schachtman D."/>
        </authorList>
    </citation>
    <scope>NUCLEOTIDE SEQUENCE [LARGE SCALE GENOMIC DNA]</scope>
    <source>
        <strain evidence="7 8">BE143</strain>
    </source>
</reference>
<protein>
    <submittedName>
        <fullName evidence="7">Micrococcal nuclease</fullName>
        <ecNumber evidence="7">3.1.31.1</ecNumber>
    </submittedName>
</protein>
<dbReference type="InterPro" id="IPR016071">
    <property type="entry name" value="Staphylococal_nuclease_OB-fold"/>
</dbReference>
<dbReference type="SMART" id="SM00318">
    <property type="entry name" value="SNc"/>
    <property type="match status" value="1"/>
</dbReference>
<proteinExistence type="predicted"/>
<comment type="caution">
    <text evidence="7">The sequence shown here is derived from an EMBL/GenBank/DDBJ whole genome shotgun (WGS) entry which is preliminary data.</text>
</comment>
<dbReference type="Proteomes" id="UP001266807">
    <property type="component" value="Unassembled WGS sequence"/>
</dbReference>
<evidence type="ECO:0000256" key="2">
    <source>
        <dbReference type="ARBA" id="ARBA00022759"/>
    </source>
</evidence>
<feature type="compositionally biased region" description="Basic and acidic residues" evidence="4">
    <location>
        <begin position="281"/>
        <end position="300"/>
    </location>
</feature>
<evidence type="ECO:0000313" key="8">
    <source>
        <dbReference type="Proteomes" id="UP001266807"/>
    </source>
</evidence>
<feature type="region of interest" description="Disordered" evidence="4">
    <location>
        <begin position="94"/>
        <end position="125"/>
    </location>
</feature>